<reference evidence="10" key="2">
    <citation type="submission" date="2025-08" db="UniProtKB">
        <authorList>
            <consortium name="RefSeq"/>
        </authorList>
    </citation>
    <scope>IDENTIFICATION</scope>
    <source>
        <strain evidence="10">S238N-H82</strain>
        <tissue evidence="10">Testes</tissue>
    </source>
</reference>
<evidence type="ECO:0000259" key="8">
    <source>
        <dbReference type="Pfam" id="PF06607"/>
    </source>
</evidence>
<evidence type="ECO:0000313" key="9">
    <source>
        <dbReference type="Proteomes" id="UP000001554"/>
    </source>
</evidence>
<sequence length="187" mass="20688">MPARDDDDDANLMLRVTRTMTIPLATAVYLTHACDSDCTVGHCCACDSDHDCTVGHCCARWNPSSNLAVCKPVGREGQLCHTASNSMPFPFSGVRRFWRCPCQQGLTCEGSEGNIGHCRQPATTPGPEGRKRAWAPEEQARVPEGHAWRPEGPAWRPEGPVWKPEATDTFSYDDLLEWMEAEKALTK</sequence>
<dbReference type="SUPFAM" id="SSF57190">
    <property type="entry name" value="Colipase-like"/>
    <property type="match status" value="1"/>
</dbReference>
<keyword evidence="5" id="KW-1015">Disulfide bond</keyword>
<dbReference type="RefSeq" id="XP_035694661.1">
    <property type="nucleotide sequence ID" value="XM_035838768.1"/>
</dbReference>
<proteinExistence type="inferred from homology"/>
<dbReference type="KEGG" id="bfo:118428658"/>
<dbReference type="InterPro" id="IPR009523">
    <property type="entry name" value="Prokineticin"/>
</dbReference>
<evidence type="ECO:0000256" key="4">
    <source>
        <dbReference type="ARBA" id="ARBA00022656"/>
    </source>
</evidence>
<dbReference type="InterPro" id="IPR023569">
    <property type="entry name" value="Prokineticin_domain"/>
</dbReference>
<feature type="region of interest" description="Disordered" evidence="7">
    <location>
        <begin position="119"/>
        <end position="162"/>
    </location>
</feature>
<dbReference type="GeneID" id="118428658"/>
<dbReference type="Proteomes" id="UP000001554">
    <property type="component" value="Chromosome 13"/>
</dbReference>
<dbReference type="GO" id="GO:0005576">
    <property type="term" value="C:extracellular region"/>
    <property type="evidence" value="ECO:0007669"/>
    <property type="project" value="UniProtKB-SubCell"/>
</dbReference>
<gene>
    <name evidence="10" type="primary">LOC118428658</name>
</gene>
<dbReference type="PANTHER" id="PTHR18821:SF2">
    <property type="entry name" value="DICKKOPF-RELATED PROTEIN 3-LIKE"/>
    <property type="match status" value="1"/>
</dbReference>
<keyword evidence="3" id="KW-0964">Secreted</keyword>
<protein>
    <submittedName>
        <fullName evidence="10">Dickkopf-related protein 3-like</fullName>
    </submittedName>
</protein>
<organism evidence="9 10">
    <name type="scientific">Branchiostoma floridae</name>
    <name type="common">Florida lancelet</name>
    <name type="synonym">Amphioxus</name>
    <dbReference type="NCBI Taxonomy" id="7739"/>
    <lineage>
        <taxon>Eukaryota</taxon>
        <taxon>Metazoa</taxon>
        <taxon>Chordata</taxon>
        <taxon>Cephalochordata</taxon>
        <taxon>Leptocardii</taxon>
        <taxon>Amphioxiformes</taxon>
        <taxon>Branchiostomatidae</taxon>
        <taxon>Branchiostoma</taxon>
    </lineage>
</organism>
<evidence type="ECO:0000256" key="5">
    <source>
        <dbReference type="ARBA" id="ARBA00023157"/>
    </source>
</evidence>
<keyword evidence="6" id="KW-1213">G-protein coupled receptor impairing toxin</keyword>
<feature type="domain" description="Prokineticin" evidence="8">
    <location>
        <begin position="36"/>
        <end position="118"/>
    </location>
</feature>
<evidence type="ECO:0000313" key="10">
    <source>
        <dbReference type="RefSeq" id="XP_035694661.1"/>
    </source>
</evidence>
<evidence type="ECO:0000256" key="3">
    <source>
        <dbReference type="ARBA" id="ARBA00022525"/>
    </source>
</evidence>
<name>A0A9J7M4N7_BRAFL</name>
<reference evidence="9" key="1">
    <citation type="journal article" date="2020" name="Nat. Ecol. Evol.">
        <title>Deeply conserved synteny resolves early events in vertebrate evolution.</title>
        <authorList>
            <person name="Simakov O."/>
            <person name="Marletaz F."/>
            <person name="Yue J.X."/>
            <person name="O'Connell B."/>
            <person name="Jenkins J."/>
            <person name="Brandt A."/>
            <person name="Calef R."/>
            <person name="Tung C.H."/>
            <person name="Huang T.K."/>
            <person name="Schmutz J."/>
            <person name="Satoh N."/>
            <person name="Yu J.K."/>
            <person name="Putnam N.H."/>
            <person name="Green R.E."/>
            <person name="Rokhsar D.S."/>
        </authorList>
    </citation>
    <scope>NUCLEOTIDE SEQUENCE [LARGE SCALE GENOMIC DNA]</scope>
    <source>
        <strain evidence="9">S238N-H82</strain>
    </source>
</reference>
<feature type="compositionally biased region" description="Basic and acidic residues" evidence="7">
    <location>
        <begin position="128"/>
        <end position="149"/>
    </location>
</feature>
<evidence type="ECO:0000256" key="2">
    <source>
        <dbReference type="ARBA" id="ARBA00006999"/>
    </source>
</evidence>
<evidence type="ECO:0000256" key="7">
    <source>
        <dbReference type="SAM" id="MobiDB-lite"/>
    </source>
</evidence>
<dbReference type="AlphaFoldDB" id="A0A9J7M4N7"/>
<keyword evidence="4" id="KW-0800">Toxin</keyword>
<dbReference type="GO" id="GO:0090729">
    <property type="term" value="F:toxin activity"/>
    <property type="evidence" value="ECO:0007669"/>
    <property type="project" value="UniProtKB-KW"/>
</dbReference>
<dbReference type="OrthoDB" id="6433669at2759"/>
<dbReference type="PANTHER" id="PTHR18821">
    <property type="entry name" value="PROKINETICIN"/>
    <property type="match status" value="1"/>
</dbReference>
<dbReference type="OMA" id="HCCARWN"/>
<keyword evidence="9" id="KW-1185">Reference proteome</keyword>
<comment type="similarity">
    <text evidence="2">Belongs to the AVIT (prokineticin) family.</text>
</comment>
<evidence type="ECO:0000256" key="6">
    <source>
        <dbReference type="ARBA" id="ARBA00023259"/>
    </source>
</evidence>
<dbReference type="Pfam" id="PF06607">
    <property type="entry name" value="Prokineticin"/>
    <property type="match status" value="1"/>
</dbReference>
<comment type="subcellular location">
    <subcellularLocation>
        <location evidence="1">Secreted</location>
    </subcellularLocation>
</comment>
<accession>A0A9J7M4N7</accession>
<dbReference type="Gene3D" id="2.10.80.10">
    <property type="entry name" value="Lipase, subunit A"/>
    <property type="match status" value="1"/>
</dbReference>
<evidence type="ECO:0000256" key="1">
    <source>
        <dbReference type="ARBA" id="ARBA00004613"/>
    </source>
</evidence>